<feature type="region of interest" description="Disordered" evidence="1">
    <location>
        <begin position="1"/>
        <end position="278"/>
    </location>
</feature>
<protein>
    <recommendedName>
        <fullName evidence="2">PDZ domain-containing protein</fullName>
    </recommendedName>
</protein>
<keyword evidence="4" id="KW-1185">Reference proteome</keyword>
<dbReference type="InterPro" id="IPR036034">
    <property type="entry name" value="PDZ_sf"/>
</dbReference>
<organism evidence="3 4">
    <name type="scientific">Bambusicola thoracicus</name>
    <name type="common">Chinese bamboo-partridge</name>
    <name type="synonym">Perdix thoracica</name>
    <dbReference type="NCBI Taxonomy" id="9083"/>
    <lineage>
        <taxon>Eukaryota</taxon>
        <taxon>Metazoa</taxon>
        <taxon>Chordata</taxon>
        <taxon>Craniata</taxon>
        <taxon>Vertebrata</taxon>
        <taxon>Euteleostomi</taxon>
        <taxon>Archelosauria</taxon>
        <taxon>Archosauria</taxon>
        <taxon>Dinosauria</taxon>
        <taxon>Saurischia</taxon>
        <taxon>Theropoda</taxon>
        <taxon>Coelurosauria</taxon>
        <taxon>Aves</taxon>
        <taxon>Neognathae</taxon>
        <taxon>Galloanserae</taxon>
        <taxon>Galliformes</taxon>
        <taxon>Phasianidae</taxon>
        <taxon>Perdicinae</taxon>
        <taxon>Bambusicola</taxon>
    </lineage>
</organism>
<comment type="caution">
    <text evidence="3">The sequence shown here is derived from an EMBL/GenBank/DDBJ whole genome shotgun (WGS) entry which is preliminary data.</text>
</comment>
<dbReference type="InterPro" id="IPR032756">
    <property type="entry name" value="DUF4685"/>
</dbReference>
<dbReference type="FunFam" id="2.30.42.10:FF:000215">
    <property type="entry name" value="uncharacterized protein KIAA1614 homolog"/>
    <property type="match status" value="1"/>
</dbReference>
<dbReference type="InterPro" id="IPR051741">
    <property type="entry name" value="PAR6_homolog"/>
</dbReference>
<feature type="non-terminal residue" evidence="3">
    <location>
        <position position="1"/>
    </location>
</feature>
<evidence type="ECO:0000313" key="4">
    <source>
        <dbReference type="Proteomes" id="UP000237246"/>
    </source>
</evidence>
<evidence type="ECO:0000313" key="3">
    <source>
        <dbReference type="EMBL" id="POI20013.1"/>
    </source>
</evidence>
<dbReference type="InterPro" id="IPR001478">
    <property type="entry name" value="PDZ"/>
</dbReference>
<dbReference type="GO" id="GO:0005938">
    <property type="term" value="C:cell cortex"/>
    <property type="evidence" value="ECO:0007669"/>
    <property type="project" value="TreeGrafter"/>
</dbReference>
<dbReference type="SMART" id="SM00228">
    <property type="entry name" value="PDZ"/>
    <property type="match status" value="1"/>
</dbReference>
<dbReference type="GO" id="GO:0005634">
    <property type="term" value="C:nucleus"/>
    <property type="evidence" value="ECO:0007669"/>
    <property type="project" value="TreeGrafter"/>
</dbReference>
<evidence type="ECO:0000256" key="1">
    <source>
        <dbReference type="SAM" id="MobiDB-lite"/>
    </source>
</evidence>
<dbReference type="GO" id="GO:0016324">
    <property type="term" value="C:apical plasma membrane"/>
    <property type="evidence" value="ECO:0007669"/>
    <property type="project" value="TreeGrafter"/>
</dbReference>
<dbReference type="PROSITE" id="PS50106">
    <property type="entry name" value="PDZ"/>
    <property type="match status" value="1"/>
</dbReference>
<dbReference type="OrthoDB" id="10058001at2759"/>
<dbReference type="SUPFAM" id="SSF50156">
    <property type="entry name" value="PDZ domain-like"/>
    <property type="match status" value="1"/>
</dbReference>
<proteinExistence type="predicted"/>
<dbReference type="PANTHER" id="PTHR14102">
    <property type="entry name" value="PAR-6-RELATED"/>
    <property type="match status" value="1"/>
</dbReference>
<reference evidence="3 4" key="1">
    <citation type="submission" date="2018-01" db="EMBL/GenBank/DDBJ databases">
        <title>Comparison of the Chinese Bamboo Partridge and Red Junglefowl genome sequences highlights the importance of demography in genome evolution.</title>
        <authorList>
            <person name="Tiley G.P."/>
            <person name="Kimball R.T."/>
            <person name="Braun E.L."/>
            <person name="Burleigh J.G."/>
        </authorList>
    </citation>
    <scope>NUCLEOTIDE SEQUENCE [LARGE SCALE GENOMIC DNA]</scope>
    <source>
        <strain evidence="3">RTK389</strain>
        <tissue evidence="3">Blood</tissue>
    </source>
</reference>
<name>A0A2P4S7D8_BAMTH</name>
<feature type="region of interest" description="Disordered" evidence="1">
    <location>
        <begin position="356"/>
        <end position="383"/>
    </location>
</feature>
<feature type="domain" description="PDZ" evidence="2">
    <location>
        <begin position="402"/>
        <end position="487"/>
    </location>
</feature>
<evidence type="ECO:0000259" key="2">
    <source>
        <dbReference type="PROSITE" id="PS50106"/>
    </source>
</evidence>
<feature type="compositionally biased region" description="Low complexity" evidence="1">
    <location>
        <begin position="23"/>
        <end position="33"/>
    </location>
</feature>
<feature type="compositionally biased region" description="Basic and acidic residues" evidence="1">
    <location>
        <begin position="192"/>
        <end position="202"/>
    </location>
</feature>
<accession>A0A2P4S7D8</accession>
<dbReference type="GO" id="GO:0007098">
    <property type="term" value="P:centrosome cycle"/>
    <property type="evidence" value="ECO:0007669"/>
    <property type="project" value="TreeGrafter"/>
</dbReference>
<dbReference type="PANTHER" id="PTHR14102:SF12">
    <property type="entry name" value="CDNA SEQUENCE BC034090"/>
    <property type="match status" value="1"/>
</dbReference>
<gene>
    <name evidence="3" type="ORF">CIB84_016241</name>
</gene>
<feature type="compositionally biased region" description="Polar residues" evidence="1">
    <location>
        <begin position="245"/>
        <end position="261"/>
    </location>
</feature>
<dbReference type="EMBL" id="PPHD01090165">
    <property type="protein sequence ID" value="POI20013.1"/>
    <property type="molecule type" value="Genomic_DNA"/>
</dbReference>
<dbReference type="GO" id="GO:0060341">
    <property type="term" value="P:regulation of cellular localization"/>
    <property type="evidence" value="ECO:0007669"/>
    <property type="project" value="TreeGrafter"/>
</dbReference>
<dbReference type="Gene3D" id="2.30.42.10">
    <property type="match status" value="1"/>
</dbReference>
<dbReference type="Pfam" id="PF15737">
    <property type="entry name" value="DUF4685"/>
    <property type="match status" value="1"/>
</dbReference>
<dbReference type="Proteomes" id="UP000237246">
    <property type="component" value="Unassembled WGS sequence"/>
</dbReference>
<feature type="compositionally biased region" description="Basic and acidic residues" evidence="1">
    <location>
        <begin position="49"/>
        <end position="66"/>
    </location>
</feature>
<sequence length="490" mass="52029">RREPSGTPRPSVTAREVEGPAGGSLSDSSSGESGCREPRRPRGPSPSRVRFEDESARDAEVRYLERLRHRRVLGSALERSGGEPRGHPGDGPVKSQAGDVPAGGKCQACGSLLGATVPAEGSPVARGRERTGPGAAAQPEPKARPLGPGGSPLWILPSRQRIHTEKIKETYIGNVTRGDEADSALESTDTSDGCRTDSEEPQPRSPHPRGHREPRARGHRSTRTPTQKEKGGCGSSPHRLGAQPGETTRTPKAQHDGNTTPGEPARATRRKGSGDAASSGLKRLLCSLSQSTKQRLGRFRCYSMEQLPGPAPNGPSVKRSPSLQALVSPFRQPQKAASIQSLNSLLGRVPRANAYLLPQPGDGDRKAASGPRHSLSVEDIGAPDRPRTVGRVVEVFPDGTSLLEIERPPHGSFGFQVTSGHGRPDTGVYVQEMADEGTAKLYAGLLAVGDEILQVNGAAVSGLGLARIRELLLQADSLALRVLRQRPARR</sequence>
<dbReference type="GO" id="GO:0007163">
    <property type="term" value="P:establishment or maintenance of cell polarity"/>
    <property type="evidence" value="ECO:0007669"/>
    <property type="project" value="TreeGrafter"/>
</dbReference>
<dbReference type="AlphaFoldDB" id="A0A2P4S7D8"/>
<dbReference type="Pfam" id="PF00595">
    <property type="entry name" value="PDZ"/>
    <property type="match status" value="1"/>
</dbReference>